<accession>A0ABR4WYD9</accession>
<dbReference type="Gene3D" id="3.30.420.10">
    <property type="entry name" value="Ribonuclease H-like superfamily/Ribonuclease H"/>
    <property type="match status" value="1"/>
</dbReference>
<sequence length="203" mass="22067">MAVMTFTTTGHLTLDPPGQRVLASDGASRPAKPGQPVRLGMGYVATTGQWGMRQLDEELTAHQQPALLAELHAAAWATRRLTSPTREFVLLTDSRDALAFITAWQQGSHELPTGYPARKRDGRPSLLAAWASQLADGTVRVDARWQRGHAGHALNELADSLAKLAVRSSPRDRRDVGRIAGEWVRRRHDAVVEAAASNAVTPD</sequence>
<dbReference type="Pfam" id="PF00075">
    <property type="entry name" value="RNase_H"/>
    <property type="match status" value="1"/>
</dbReference>
<evidence type="ECO:0000259" key="2">
    <source>
        <dbReference type="PROSITE" id="PS50879"/>
    </source>
</evidence>
<dbReference type="InterPro" id="IPR002156">
    <property type="entry name" value="RNaseH_domain"/>
</dbReference>
<organism evidence="3 4">
    <name type="scientific">Actinopolyspora erythraea</name>
    <dbReference type="NCBI Taxonomy" id="414996"/>
    <lineage>
        <taxon>Bacteria</taxon>
        <taxon>Bacillati</taxon>
        <taxon>Actinomycetota</taxon>
        <taxon>Actinomycetes</taxon>
        <taxon>Actinopolysporales</taxon>
        <taxon>Actinopolysporaceae</taxon>
        <taxon>Actinopolyspora</taxon>
    </lineage>
</organism>
<dbReference type="PROSITE" id="PS50879">
    <property type="entry name" value="RNASE_H_1"/>
    <property type="match status" value="1"/>
</dbReference>
<feature type="domain" description="RNase H type-1" evidence="2">
    <location>
        <begin position="16"/>
        <end position="167"/>
    </location>
</feature>
<proteinExistence type="predicted"/>
<gene>
    <name evidence="3" type="ORF">IL38_24235</name>
</gene>
<evidence type="ECO:0000313" key="4">
    <source>
        <dbReference type="Proteomes" id="UP000029737"/>
    </source>
</evidence>
<dbReference type="SUPFAM" id="SSF53098">
    <property type="entry name" value="Ribonuclease H-like"/>
    <property type="match status" value="1"/>
</dbReference>
<feature type="region of interest" description="Disordered" evidence="1">
    <location>
        <begin position="15"/>
        <end position="39"/>
    </location>
</feature>
<reference evidence="3 4" key="1">
    <citation type="journal article" date="2014" name="PLoS ONE">
        <title>Identification and Characterization of a New Erythromycin Biosynthetic Gene Cluster in Actinopolyspora erythraea YIM90600, a Novel Erythronolide-Producing Halophilic Actinomycete Isolated from Salt Field.</title>
        <authorList>
            <person name="Chen D."/>
            <person name="Feng J."/>
            <person name="Huang L."/>
            <person name="Zhang Q."/>
            <person name="Wu J."/>
            <person name="Zhu X."/>
            <person name="Duan Y."/>
            <person name="Xu Z."/>
        </authorList>
    </citation>
    <scope>NUCLEOTIDE SEQUENCE [LARGE SCALE GENOMIC DNA]</scope>
    <source>
        <strain evidence="3 4">YIM90600</strain>
    </source>
</reference>
<keyword evidence="4" id="KW-1185">Reference proteome</keyword>
<dbReference type="EMBL" id="JPMV01000046">
    <property type="protein sequence ID" value="KGI79405.1"/>
    <property type="molecule type" value="Genomic_DNA"/>
</dbReference>
<evidence type="ECO:0000313" key="3">
    <source>
        <dbReference type="EMBL" id="KGI79405.1"/>
    </source>
</evidence>
<name>A0ABR4WYD9_9ACTN</name>
<protein>
    <recommendedName>
        <fullName evidence="2">RNase H type-1 domain-containing protein</fullName>
    </recommendedName>
</protein>
<dbReference type="InterPro" id="IPR036397">
    <property type="entry name" value="RNaseH_sf"/>
</dbReference>
<comment type="caution">
    <text evidence="3">The sequence shown here is derived from an EMBL/GenBank/DDBJ whole genome shotgun (WGS) entry which is preliminary data.</text>
</comment>
<dbReference type="InterPro" id="IPR012337">
    <property type="entry name" value="RNaseH-like_sf"/>
</dbReference>
<dbReference type="Proteomes" id="UP000029737">
    <property type="component" value="Unassembled WGS sequence"/>
</dbReference>
<evidence type="ECO:0000256" key="1">
    <source>
        <dbReference type="SAM" id="MobiDB-lite"/>
    </source>
</evidence>